<organism evidence="2 3">
    <name type="scientific">Halopenitus salinus</name>
    <dbReference type="NCBI Taxonomy" id="1198295"/>
    <lineage>
        <taxon>Archaea</taxon>
        <taxon>Methanobacteriati</taxon>
        <taxon>Methanobacteriota</taxon>
        <taxon>Stenosarchaea group</taxon>
        <taxon>Halobacteria</taxon>
        <taxon>Halobacteriales</taxon>
        <taxon>Haloferacaceae</taxon>
        <taxon>Halopenitus</taxon>
    </lineage>
</organism>
<evidence type="ECO:0000259" key="1">
    <source>
        <dbReference type="Pfam" id="PF25873"/>
    </source>
</evidence>
<dbReference type="AlphaFoldDB" id="A0ABD5UR68"/>
<evidence type="ECO:0000313" key="3">
    <source>
        <dbReference type="Proteomes" id="UP001596296"/>
    </source>
</evidence>
<dbReference type="Proteomes" id="UP001596296">
    <property type="component" value="Unassembled WGS sequence"/>
</dbReference>
<protein>
    <recommendedName>
        <fullName evidence="1">MalT-like winged helix domain-containing protein</fullName>
    </recommendedName>
</protein>
<proteinExistence type="predicted"/>
<dbReference type="SUPFAM" id="SSF52540">
    <property type="entry name" value="P-loop containing nucleoside triphosphate hydrolases"/>
    <property type="match status" value="1"/>
</dbReference>
<dbReference type="Pfam" id="PF25873">
    <property type="entry name" value="WHD_MalT"/>
    <property type="match status" value="1"/>
</dbReference>
<gene>
    <name evidence="2" type="ORF">ACFQE9_04870</name>
</gene>
<sequence length="473" mass="53696">MDVSSPFVNRTTEMNRLQSGLGPESNAQMYTVSGPSGFGKSALLDEFASTCESENIPVIRYEIGNPDTVQVFLQRLLEEWEAEFPNSVREKIKSEVSPSTIKSISSASSILDPSGGVGSAVLGTTLAKLFNTDDDITETIDPIHFVLDVIRKESENHDQIVLIIDQYDVGGLNENRKKKFNSAFQEISRDLPDNVTWYIGSSRHIPNEPENILRVGLSELDDHATEELVQKHGFSVEDDVIGEVYNRTRGHPFILNKLLTLADNTGLKNILNDSPLNRPELINYLEDSLLNELTVEEEQLLRDSCVLRELRPHILSEMTDRSQAKVRQLLAGLHQRAIVKRREEAGEWVYRCHDLQRDYILDNESSREKRKNRMNAARAFLIHGGEFWNNTQMSESGRETQDYTLYLGHMMNFDFQLEKITDTHDIGFCIDQILSNVNSIEKEQAINAIEHYYSTNLSYESNLDTDAILGVIL</sequence>
<evidence type="ECO:0000313" key="2">
    <source>
        <dbReference type="EMBL" id="MFC6891947.1"/>
    </source>
</evidence>
<comment type="caution">
    <text evidence="2">The sequence shown here is derived from an EMBL/GenBank/DDBJ whole genome shotgun (WGS) entry which is preliminary data.</text>
</comment>
<accession>A0ABD5UR68</accession>
<dbReference type="Gene3D" id="3.40.50.300">
    <property type="entry name" value="P-loop containing nucleotide triphosphate hydrolases"/>
    <property type="match status" value="1"/>
</dbReference>
<keyword evidence="3" id="KW-1185">Reference proteome</keyword>
<dbReference type="RefSeq" id="WP_379741151.1">
    <property type="nucleotide sequence ID" value="NZ_JBHSVN010000001.1"/>
</dbReference>
<reference evidence="2 3" key="1">
    <citation type="journal article" date="2019" name="Int. J. Syst. Evol. Microbiol.">
        <title>The Global Catalogue of Microorganisms (GCM) 10K type strain sequencing project: providing services to taxonomists for standard genome sequencing and annotation.</title>
        <authorList>
            <consortium name="The Broad Institute Genomics Platform"/>
            <consortium name="The Broad Institute Genome Sequencing Center for Infectious Disease"/>
            <person name="Wu L."/>
            <person name="Ma J."/>
        </authorList>
    </citation>
    <scope>NUCLEOTIDE SEQUENCE [LARGE SCALE GENOMIC DNA]</scope>
    <source>
        <strain evidence="2 3">SKJ47</strain>
    </source>
</reference>
<dbReference type="InterPro" id="IPR027417">
    <property type="entry name" value="P-loop_NTPase"/>
</dbReference>
<feature type="domain" description="MalT-like winged helix" evidence="1">
    <location>
        <begin position="288"/>
        <end position="362"/>
    </location>
</feature>
<name>A0ABD5UR68_9EURY</name>
<dbReference type="InterPro" id="IPR059106">
    <property type="entry name" value="WHD_MalT"/>
</dbReference>
<dbReference type="EMBL" id="JBHSXL010000003">
    <property type="protein sequence ID" value="MFC6891947.1"/>
    <property type="molecule type" value="Genomic_DNA"/>
</dbReference>